<name>A0AAQ4ENS0_AMBAM</name>
<organism evidence="2 3">
    <name type="scientific">Amblyomma americanum</name>
    <name type="common">Lone star tick</name>
    <dbReference type="NCBI Taxonomy" id="6943"/>
    <lineage>
        <taxon>Eukaryota</taxon>
        <taxon>Metazoa</taxon>
        <taxon>Ecdysozoa</taxon>
        <taxon>Arthropoda</taxon>
        <taxon>Chelicerata</taxon>
        <taxon>Arachnida</taxon>
        <taxon>Acari</taxon>
        <taxon>Parasitiformes</taxon>
        <taxon>Ixodida</taxon>
        <taxon>Ixodoidea</taxon>
        <taxon>Ixodidae</taxon>
        <taxon>Amblyomminae</taxon>
        <taxon>Amblyomma</taxon>
    </lineage>
</organism>
<accession>A0AAQ4ENS0</accession>
<dbReference type="SUPFAM" id="SSF50814">
    <property type="entry name" value="Lipocalins"/>
    <property type="match status" value="1"/>
</dbReference>
<keyword evidence="3" id="KW-1185">Reference proteome</keyword>
<sequence length="216" mass="23830">AEVGYQKVGTMIFNLALCLGVIAASAAEEPMEGAHKSKDLDIRDVINVTERLVVIRRKHTNETHLRCHSALKMGAGNDTPGYIYLLKARSGTNSSAAYVHSIVNVTLLPLKGSKRYKATYLDGENKPWTRYNLTLKQKDSNEGCFVILVEKSTGQAGCELVVPVSKRNIKIPETCENYYTHNCTGTSLELYDPTCRYDKLDTNHNDSAANTTVIGC</sequence>
<proteinExistence type="predicted"/>
<feature type="non-terminal residue" evidence="2">
    <location>
        <position position="1"/>
    </location>
</feature>
<comment type="caution">
    <text evidence="2">The sequence shown here is derived from an EMBL/GenBank/DDBJ whole genome shotgun (WGS) entry which is preliminary data.</text>
</comment>
<dbReference type="AlphaFoldDB" id="A0AAQ4ENS0"/>
<evidence type="ECO:0008006" key="4">
    <source>
        <dbReference type="Google" id="ProtNLM"/>
    </source>
</evidence>
<dbReference type="Gene3D" id="2.40.128.20">
    <property type="match status" value="1"/>
</dbReference>
<reference evidence="2 3" key="1">
    <citation type="journal article" date="2023" name="Arcadia Sci">
        <title>De novo assembly of a long-read Amblyomma americanum tick genome.</title>
        <authorList>
            <person name="Chou S."/>
            <person name="Poskanzer K.E."/>
            <person name="Rollins M."/>
            <person name="Thuy-Boun P.S."/>
        </authorList>
    </citation>
    <scope>NUCLEOTIDE SEQUENCE [LARGE SCALE GENOMIC DNA]</scope>
    <source>
        <strain evidence="2">F_SG_1</strain>
        <tissue evidence="2">Salivary glands</tissue>
    </source>
</reference>
<keyword evidence="1" id="KW-0732">Signal</keyword>
<dbReference type="EMBL" id="JARKHS020013044">
    <property type="protein sequence ID" value="KAK8776367.1"/>
    <property type="molecule type" value="Genomic_DNA"/>
</dbReference>
<evidence type="ECO:0000313" key="3">
    <source>
        <dbReference type="Proteomes" id="UP001321473"/>
    </source>
</evidence>
<feature type="signal peptide" evidence="1">
    <location>
        <begin position="1"/>
        <end position="26"/>
    </location>
</feature>
<protein>
    <recommendedName>
        <fullName evidence="4">Secreted protein</fullName>
    </recommendedName>
</protein>
<dbReference type="Proteomes" id="UP001321473">
    <property type="component" value="Unassembled WGS sequence"/>
</dbReference>
<gene>
    <name evidence="2" type="ORF">V5799_030288</name>
</gene>
<evidence type="ECO:0000313" key="2">
    <source>
        <dbReference type="EMBL" id="KAK8776367.1"/>
    </source>
</evidence>
<dbReference type="InterPro" id="IPR012674">
    <property type="entry name" value="Calycin"/>
</dbReference>
<evidence type="ECO:0000256" key="1">
    <source>
        <dbReference type="SAM" id="SignalP"/>
    </source>
</evidence>
<feature type="chain" id="PRO_5042935781" description="Secreted protein" evidence="1">
    <location>
        <begin position="27"/>
        <end position="216"/>
    </location>
</feature>